<comment type="caution">
    <text evidence="1">The sequence shown here is derived from an EMBL/GenBank/DDBJ whole genome shotgun (WGS) entry which is preliminary data.</text>
</comment>
<sequence length="128" mass="14658">MNLSNARSLIDHSADRLKQLQQEVYSRDLVTIPDHNALGEINKSLVRAYEHLDLAFEASTGKDSAYSELMEYTELVRKRIAAIAEYIRPYRLKNEHVSVYSVLNLIHGEQQAFNHLANLINQIKAVHV</sequence>
<dbReference type="RefSeq" id="WP_087619679.1">
    <property type="nucleotide sequence ID" value="NZ_NEXX01000001.1"/>
</dbReference>
<dbReference type="AlphaFoldDB" id="A0A1Z9Z3F7"/>
<organism evidence="1 2">
    <name type="scientific">Acinetobacter populi</name>
    <dbReference type="NCBI Taxonomy" id="1582270"/>
    <lineage>
        <taxon>Bacteria</taxon>
        <taxon>Pseudomonadati</taxon>
        <taxon>Pseudomonadota</taxon>
        <taxon>Gammaproteobacteria</taxon>
        <taxon>Moraxellales</taxon>
        <taxon>Moraxellaceae</taxon>
        <taxon>Acinetobacter</taxon>
    </lineage>
</organism>
<dbReference type="OrthoDB" id="6690258at2"/>
<accession>A0A1Z9Z3F7</accession>
<dbReference type="EMBL" id="NEXX01000001">
    <property type="protein sequence ID" value="OUY09023.1"/>
    <property type="molecule type" value="Genomic_DNA"/>
</dbReference>
<dbReference type="Proteomes" id="UP000196536">
    <property type="component" value="Unassembled WGS sequence"/>
</dbReference>
<protein>
    <submittedName>
        <fullName evidence="1">Uncharacterized protein</fullName>
    </submittedName>
</protein>
<keyword evidence="2" id="KW-1185">Reference proteome</keyword>
<proteinExistence type="predicted"/>
<reference evidence="1 2" key="1">
    <citation type="submission" date="2017-05" db="EMBL/GenBank/DDBJ databases">
        <title>Acinetobacter populi ANC 5415 (= PBJ7), whole genome shotgun sequencing project.</title>
        <authorList>
            <person name="Nemec A."/>
            <person name="Radolfova-Krizova L."/>
        </authorList>
    </citation>
    <scope>NUCLEOTIDE SEQUENCE [LARGE SCALE GENOMIC DNA]</scope>
    <source>
        <strain evidence="1 2">PBJ7</strain>
    </source>
</reference>
<evidence type="ECO:0000313" key="2">
    <source>
        <dbReference type="Proteomes" id="UP000196536"/>
    </source>
</evidence>
<gene>
    <name evidence="1" type="ORF">CAP51_05315</name>
</gene>
<name>A0A1Z9Z3F7_9GAMM</name>
<evidence type="ECO:0000313" key="1">
    <source>
        <dbReference type="EMBL" id="OUY09023.1"/>
    </source>
</evidence>